<dbReference type="AlphaFoldDB" id="A0A512THN3"/>
<evidence type="ECO:0000313" key="1">
    <source>
        <dbReference type="EMBL" id="GEQ19767.1"/>
    </source>
</evidence>
<name>A0A512THN3_CLOBU</name>
<dbReference type="RefSeq" id="WP_003407452.1">
    <property type="nucleotide sequence ID" value="NZ_BKBC01000002.1"/>
</dbReference>
<sequence>MDAIGIEINEYKKLCETVTKVKSVLKDDSCSEHEKLQIINKCVDILEQNLY</sequence>
<evidence type="ECO:0000313" key="2">
    <source>
        <dbReference type="Proteomes" id="UP000321089"/>
    </source>
</evidence>
<dbReference type="EMBL" id="BKBC01000002">
    <property type="protein sequence ID" value="GEQ19767.1"/>
    <property type="molecule type" value="Genomic_DNA"/>
</dbReference>
<dbReference type="Proteomes" id="UP000321089">
    <property type="component" value="Unassembled WGS sequence"/>
</dbReference>
<gene>
    <name evidence="1" type="ORF">CBU02nite_02730</name>
</gene>
<organism evidence="1 2">
    <name type="scientific">Clostridium butyricum</name>
    <dbReference type="NCBI Taxonomy" id="1492"/>
    <lineage>
        <taxon>Bacteria</taxon>
        <taxon>Bacillati</taxon>
        <taxon>Bacillota</taxon>
        <taxon>Clostridia</taxon>
        <taxon>Eubacteriales</taxon>
        <taxon>Clostridiaceae</taxon>
        <taxon>Clostridium</taxon>
    </lineage>
</organism>
<protein>
    <submittedName>
        <fullName evidence="1">Uncharacterized protein</fullName>
    </submittedName>
</protein>
<comment type="caution">
    <text evidence="1">The sequence shown here is derived from an EMBL/GenBank/DDBJ whole genome shotgun (WGS) entry which is preliminary data.</text>
</comment>
<reference evidence="1 2" key="1">
    <citation type="submission" date="2019-07" db="EMBL/GenBank/DDBJ databases">
        <title>Whole genome shotgun sequence of Clostridium butyricum NBRC 3858.</title>
        <authorList>
            <person name="Hosoyama A."/>
            <person name="Uohara A."/>
            <person name="Ohji S."/>
            <person name="Ichikawa N."/>
        </authorList>
    </citation>
    <scope>NUCLEOTIDE SEQUENCE [LARGE SCALE GENOMIC DNA]</scope>
    <source>
        <strain evidence="1 2">NBRC 3858</strain>
    </source>
</reference>
<proteinExistence type="predicted"/>
<accession>A0A512THN3</accession>